<evidence type="ECO:0000256" key="3">
    <source>
        <dbReference type="ARBA" id="ARBA00023054"/>
    </source>
</evidence>
<dbReference type="AlphaFoldDB" id="H3BET2"/>
<dbReference type="FunCoup" id="H3BET2">
    <property type="interactions" value="1063"/>
</dbReference>
<keyword evidence="3" id="KW-0175">Coiled coil</keyword>
<dbReference type="EMBL" id="AFYH01020550">
    <property type="status" value="NOT_ANNOTATED_CDS"/>
    <property type="molecule type" value="Genomic_DNA"/>
</dbReference>
<evidence type="ECO:0000256" key="1">
    <source>
        <dbReference type="ARBA" id="ARBA00004156"/>
    </source>
</evidence>
<keyword evidence="2" id="KW-0963">Cytoplasm</keyword>
<dbReference type="InterPro" id="IPR031808">
    <property type="entry name" value="JMY/WHAMM_N"/>
</dbReference>
<feature type="region of interest" description="Disordered" evidence="7">
    <location>
        <begin position="747"/>
        <end position="768"/>
    </location>
</feature>
<dbReference type="InParanoid" id="H3BET2"/>
<dbReference type="GO" id="GO:0003779">
    <property type="term" value="F:actin binding"/>
    <property type="evidence" value="ECO:0007669"/>
    <property type="project" value="UniProtKB-KW"/>
</dbReference>
<dbReference type="Pfam" id="PF15920">
    <property type="entry name" value="WHAMM-JMY_N"/>
    <property type="match status" value="1"/>
</dbReference>
<evidence type="ECO:0000256" key="2">
    <source>
        <dbReference type="ARBA" id="ARBA00022490"/>
    </source>
</evidence>
<keyword evidence="4" id="KW-0472">Membrane</keyword>
<evidence type="ECO:0000256" key="7">
    <source>
        <dbReference type="SAM" id="MobiDB-lite"/>
    </source>
</evidence>
<keyword evidence="5" id="KW-0009">Actin-binding</keyword>
<dbReference type="Pfam" id="PF15871">
    <property type="entry name" value="JMY"/>
    <property type="match status" value="1"/>
</dbReference>
<dbReference type="Proteomes" id="UP000008672">
    <property type="component" value="Unassembled WGS sequence"/>
</dbReference>
<name>H3BET2_LATCH</name>
<dbReference type="Bgee" id="ENSLACG00000017931">
    <property type="expression patterns" value="Expressed in post-anal tail muscle and 6 other cell types or tissues"/>
</dbReference>
<protein>
    <submittedName>
        <fullName evidence="9">WASP homolog associated with actin, golgi membranes and microtubules</fullName>
    </submittedName>
</protein>
<reference evidence="9" key="2">
    <citation type="submission" date="2025-08" db="UniProtKB">
        <authorList>
            <consortium name="Ensembl"/>
        </authorList>
    </citation>
    <scope>IDENTIFICATION</scope>
</reference>
<dbReference type="GO" id="GO:0006888">
    <property type="term" value="P:endoplasmic reticulum to Golgi vesicle-mediated transport"/>
    <property type="evidence" value="ECO:0007669"/>
    <property type="project" value="TreeGrafter"/>
</dbReference>
<feature type="compositionally biased region" description="Basic and acidic residues" evidence="7">
    <location>
        <begin position="495"/>
        <end position="509"/>
    </location>
</feature>
<keyword evidence="6" id="KW-0968">Cytoplasmic vesicle</keyword>
<dbReference type="GO" id="GO:0030659">
    <property type="term" value="C:cytoplasmic vesicle membrane"/>
    <property type="evidence" value="ECO:0007669"/>
    <property type="project" value="UniProtKB-SubCell"/>
</dbReference>
<evidence type="ECO:0000256" key="4">
    <source>
        <dbReference type="ARBA" id="ARBA00023136"/>
    </source>
</evidence>
<dbReference type="eggNOG" id="ENOG502QUD8">
    <property type="taxonomic scope" value="Eukaryota"/>
</dbReference>
<dbReference type="GO" id="GO:0071933">
    <property type="term" value="F:Arp2/3 complex binding"/>
    <property type="evidence" value="ECO:0007669"/>
    <property type="project" value="TreeGrafter"/>
</dbReference>
<dbReference type="Gene3D" id="6.10.280.150">
    <property type="match status" value="1"/>
</dbReference>
<reference evidence="9" key="3">
    <citation type="submission" date="2025-09" db="UniProtKB">
        <authorList>
            <consortium name="Ensembl"/>
        </authorList>
    </citation>
    <scope>IDENTIFICATION</scope>
</reference>
<dbReference type="InterPro" id="IPR031738">
    <property type="entry name" value="JMY/WHAMM"/>
</dbReference>
<dbReference type="HOGENOM" id="CLU_012316_0_0_1"/>
<sequence>VMECERMDSLDGWVAIKSNLFDESEKFKLGFIVGWNEVESKFAVTCHNRTLQRQKTKEELAELQSSWAALFSVQDLRNIHRQLVAVDTNLELCFPQLPTFDVAESLWNLLFPGRSPFEGAEREAESFCRQLEQYFSYAIDVCGRKIVLDFLFSQDDENVDEYFENLHEFRKKSLDQQVLRAKENLRLILHQHKIADTMVILMRTYEEEDEAYQELVKVATQFYQYLLQPFRDIRELAMLYKLEIQKSLEFDELGPKRVEALQKELGDWAARADEAVCSIQDITVNYFKETVKALSVMQKQMEQDKRGYGQAAWASATPRLEQLKLMLAKETLQLMRAKEMCLNRKKIEIQNTMESLAERGESLETVDQLEMQYYEAQLELYDVQLEILKNEDLLLTAQLDTMRRQIKEKNEEVIYYDACEDPGELRASEEQDIRSSETKKLCQKVQQLETRRGHICARRAYLRNKKDQCEETHRLKQQQAQENRVHYRQHHSIQIKRDQRKEEAKKKREWVDQERQKTLQRLYMFKEKCPGQVVLKTTCSKLLSARKQLETSPQTLSASPQPMSLISVSSTKTRNDTPSGSTVPKPSKTLKNQREIPVHIFIPPHASEAPSLPPPPPPPPPPPLPPPVPTSSPVKKAMENRDKPQLLTSEESLESKRQQPGKTTLNSNLGSMDEVLASLKRGEICLRKVDQKNQPVPKKSSDVRDSILSAIKQGVKLRSVKQNPEIASNKEPVNDLEKSIKAAMLRMKRASSDSEDENNDYQPGEWDG</sequence>
<reference evidence="10" key="1">
    <citation type="submission" date="2011-08" db="EMBL/GenBank/DDBJ databases">
        <title>The draft genome of Latimeria chalumnae.</title>
        <authorList>
            <person name="Di Palma F."/>
            <person name="Alfoldi J."/>
            <person name="Johnson J."/>
            <person name="Berlin A."/>
            <person name="Gnerre S."/>
            <person name="Jaffe D."/>
            <person name="MacCallum I."/>
            <person name="Young S."/>
            <person name="Walker B.J."/>
            <person name="Lander E."/>
            <person name="Lindblad-Toh K."/>
        </authorList>
    </citation>
    <scope>NUCLEOTIDE SEQUENCE [LARGE SCALE GENOMIC DNA]</scope>
    <source>
        <strain evidence="10">Wild caught</strain>
    </source>
</reference>
<dbReference type="EMBL" id="AFYH01020551">
    <property type="status" value="NOT_ANNOTATED_CDS"/>
    <property type="molecule type" value="Genomic_DNA"/>
</dbReference>
<evidence type="ECO:0000256" key="6">
    <source>
        <dbReference type="ARBA" id="ARBA00023329"/>
    </source>
</evidence>
<dbReference type="OMA" id="IQFYEIQ"/>
<dbReference type="Ensembl" id="ENSLACT00000020543.1">
    <property type="protein sequence ID" value="ENSLACP00000020403.1"/>
    <property type="gene ID" value="ENSLACG00000017931.1"/>
</dbReference>
<feature type="compositionally biased region" description="Pro residues" evidence="7">
    <location>
        <begin position="611"/>
        <end position="630"/>
    </location>
</feature>
<dbReference type="PANTHER" id="PTHR23330">
    <property type="entry name" value="P300 TRANSCRIPTIONAL COFACTOR JMY-RELATED"/>
    <property type="match status" value="1"/>
</dbReference>
<dbReference type="GO" id="GO:0034314">
    <property type="term" value="P:Arp2/3 complex-mediated actin nucleation"/>
    <property type="evidence" value="ECO:0007669"/>
    <property type="project" value="TreeGrafter"/>
</dbReference>
<keyword evidence="10" id="KW-1185">Reference proteome</keyword>
<feature type="compositionally biased region" description="Polar residues" evidence="7">
    <location>
        <begin position="658"/>
        <end position="670"/>
    </location>
</feature>
<evidence type="ECO:0000313" key="9">
    <source>
        <dbReference type="Ensembl" id="ENSLACP00000020403.1"/>
    </source>
</evidence>
<feature type="compositionally biased region" description="Polar residues" evidence="7">
    <location>
        <begin position="569"/>
        <end position="584"/>
    </location>
</feature>
<dbReference type="GO" id="GO:0033116">
    <property type="term" value="C:endoplasmic reticulum-Golgi intermediate compartment membrane"/>
    <property type="evidence" value="ECO:0007669"/>
    <property type="project" value="TreeGrafter"/>
</dbReference>
<dbReference type="InterPro" id="IPR003124">
    <property type="entry name" value="WH2_dom"/>
</dbReference>
<accession>H3BET2</accession>
<gene>
    <name evidence="9" type="primary">WHAMM</name>
</gene>
<dbReference type="STRING" id="7897.ENSLACP00000020403"/>
<evidence type="ECO:0000313" key="10">
    <source>
        <dbReference type="Proteomes" id="UP000008672"/>
    </source>
</evidence>
<dbReference type="PROSITE" id="PS51082">
    <property type="entry name" value="WH2"/>
    <property type="match status" value="1"/>
</dbReference>
<evidence type="ECO:0000259" key="8">
    <source>
        <dbReference type="PROSITE" id="PS51082"/>
    </source>
</evidence>
<comment type="subcellular location">
    <subcellularLocation>
        <location evidence="1">Cytoplasmic vesicle membrane</location>
    </subcellularLocation>
</comment>
<organism evidence="9 10">
    <name type="scientific">Latimeria chalumnae</name>
    <name type="common">Coelacanth</name>
    <dbReference type="NCBI Taxonomy" id="7897"/>
    <lineage>
        <taxon>Eukaryota</taxon>
        <taxon>Metazoa</taxon>
        <taxon>Chordata</taxon>
        <taxon>Craniata</taxon>
        <taxon>Vertebrata</taxon>
        <taxon>Euteleostomi</taxon>
        <taxon>Coelacanthiformes</taxon>
        <taxon>Coelacanthidae</taxon>
        <taxon>Latimeria</taxon>
    </lineage>
</organism>
<evidence type="ECO:0000256" key="5">
    <source>
        <dbReference type="ARBA" id="ARBA00023203"/>
    </source>
</evidence>
<feature type="region of interest" description="Disordered" evidence="7">
    <location>
        <begin position="476"/>
        <end position="509"/>
    </location>
</feature>
<dbReference type="PANTHER" id="PTHR23330:SF6">
    <property type="entry name" value="WASP HOMOLOG-ASSOCIATED PROTEIN WITH ACTIN, MEMBRANES AND MICROTUBULES"/>
    <property type="match status" value="1"/>
</dbReference>
<feature type="domain" description="WH2" evidence="8">
    <location>
        <begin position="703"/>
        <end position="720"/>
    </location>
</feature>
<dbReference type="GeneTree" id="ENSGT00510000046704"/>
<feature type="region of interest" description="Disordered" evidence="7">
    <location>
        <begin position="569"/>
        <end position="671"/>
    </location>
</feature>
<proteinExistence type="predicted"/>